<dbReference type="AlphaFoldDB" id="A0A8H6IUI8"/>
<comment type="caution">
    <text evidence="2">The sequence shown here is derived from an EMBL/GenBank/DDBJ whole genome shotgun (WGS) entry which is preliminary data.</text>
</comment>
<evidence type="ECO:0000256" key="1">
    <source>
        <dbReference type="SAM" id="MobiDB-lite"/>
    </source>
</evidence>
<gene>
    <name evidence="2" type="ORF">CSOJ01_12836</name>
</gene>
<evidence type="ECO:0000313" key="3">
    <source>
        <dbReference type="Proteomes" id="UP000652219"/>
    </source>
</evidence>
<sequence length="106" mass="12193">MTSETGMETAGAPRVPYEIFLLIMDAAIDRAYSAASAYRWEFDLILLGEDDSSKQLVVRAYDVRYCEVFRSRFFIIRNISQTDRRTRNAVHQQSVGGDMDDDDKNE</sequence>
<keyword evidence="3" id="KW-1185">Reference proteome</keyword>
<accession>A0A8H6IUI8</accession>
<proteinExistence type="predicted"/>
<organism evidence="2 3">
    <name type="scientific">Colletotrichum sojae</name>
    <dbReference type="NCBI Taxonomy" id="2175907"/>
    <lineage>
        <taxon>Eukaryota</taxon>
        <taxon>Fungi</taxon>
        <taxon>Dikarya</taxon>
        <taxon>Ascomycota</taxon>
        <taxon>Pezizomycotina</taxon>
        <taxon>Sordariomycetes</taxon>
        <taxon>Hypocreomycetidae</taxon>
        <taxon>Glomerellales</taxon>
        <taxon>Glomerellaceae</taxon>
        <taxon>Colletotrichum</taxon>
        <taxon>Colletotrichum orchidearum species complex</taxon>
    </lineage>
</organism>
<dbReference type="EMBL" id="WIGN01000345">
    <property type="protein sequence ID" value="KAF6798091.1"/>
    <property type="molecule type" value="Genomic_DNA"/>
</dbReference>
<dbReference type="Proteomes" id="UP000652219">
    <property type="component" value="Unassembled WGS sequence"/>
</dbReference>
<reference evidence="2 3" key="1">
    <citation type="journal article" date="2020" name="Phytopathology">
        <title>Genome Sequence Resources of Colletotrichum truncatum, C. plurivorum, C. musicola, and C. sojae: Four Species Pathogenic to Soybean (Glycine max).</title>
        <authorList>
            <person name="Rogerio F."/>
            <person name="Boufleur T.R."/>
            <person name="Ciampi-Guillardi M."/>
            <person name="Sukno S.A."/>
            <person name="Thon M.R."/>
            <person name="Massola Junior N.S."/>
            <person name="Baroncelli R."/>
        </authorList>
    </citation>
    <scope>NUCLEOTIDE SEQUENCE [LARGE SCALE GENOMIC DNA]</scope>
    <source>
        <strain evidence="2 3">LFN0009</strain>
    </source>
</reference>
<protein>
    <submittedName>
        <fullName evidence="2">Uncharacterized protein</fullName>
    </submittedName>
</protein>
<evidence type="ECO:0000313" key="2">
    <source>
        <dbReference type="EMBL" id="KAF6798091.1"/>
    </source>
</evidence>
<name>A0A8H6IUI8_9PEZI</name>
<feature type="region of interest" description="Disordered" evidence="1">
    <location>
        <begin position="83"/>
        <end position="106"/>
    </location>
</feature>